<feature type="transmembrane region" description="Helical" evidence="8">
    <location>
        <begin position="122"/>
        <end position="142"/>
    </location>
</feature>
<organism evidence="10">
    <name type="scientific">Noctiluca scintillans</name>
    <name type="common">Sea sparkle</name>
    <name type="synonym">Red tide dinoflagellate</name>
    <dbReference type="NCBI Taxonomy" id="2966"/>
    <lineage>
        <taxon>Eukaryota</taxon>
        <taxon>Sar</taxon>
        <taxon>Alveolata</taxon>
        <taxon>Dinophyceae</taxon>
        <taxon>Noctilucales</taxon>
        <taxon>Noctilucaceae</taxon>
        <taxon>Noctiluca</taxon>
    </lineage>
</organism>
<evidence type="ECO:0000256" key="4">
    <source>
        <dbReference type="ARBA" id="ARBA00022777"/>
    </source>
</evidence>
<feature type="domain" description="Protein kinase" evidence="9">
    <location>
        <begin position="749"/>
        <end position="1013"/>
    </location>
</feature>
<feature type="transmembrane region" description="Helical" evidence="8">
    <location>
        <begin position="291"/>
        <end position="312"/>
    </location>
</feature>
<evidence type="ECO:0000256" key="6">
    <source>
        <dbReference type="PROSITE-ProRule" id="PRU00023"/>
    </source>
</evidence>
<dbReference type="SMART" id="SM00220">
    <property type="entry name" value="S_TKc"/>
    <property type="match status" value="1"/>
</dbReference>
<dbReference type="Gene3D" id="1.25.40.20">
    <property type="entry name" value="Ankyrin repeat-containing domain"/>
    <property type="match status" value="1"/>
</dbReference>
<name>A0A7S1B253_NOCSC</name>
<dbReference type="EMBL" id="HBFQ01064380">
    <property type="protein sequence ID" value="CAD8871286.1"/>
    <property type="molecule type" value="Transcribed_RNA"/>
</dbReference>
<dbReference type="Gene3D" id="3.30.200.20">
    <property type="entry name" value="Phosphorylase Kinase, domain 1"/>
    <property type="match status" value="1"/>
</dbReference>
<feature type="transmembrane region" description="Helical" evidence="8">
    <location>
        <begin position="62"/>
        <end position="81"/>
    </location>
</feature>
<dbReference type="PROSITE" id="PS50297">
    <property type="entry name" value="ANK_REP_REGION"/>
    <property type="match status" value="2"/>
</dbReference>
<dbReference type="InterPro" id="IPR000719">
    <property type="entry name" value="Prot_kinase_dom"/>
</dbReference>
<dbReference type="InterPro" id="IPR036770">
    <property type="entry name" value="Ankyrin_rpt-contain_sf"/>
</dbReference>
<reference evidence="10" key="1">
    <citation type="submission" date="2021-01" db="EMBL/GenBank/DDBJ databases">
        <authorList>
            <person name="Corre E."/>
            <person name="Pelletier E."/>
            <person name="Niang G."/>
            <person name="Scheremetjew M."/>
            <person name="Finn R."/>
            <person name="Kale V."/>
            <person name="Holt S."/>
            <person name="Cochrane G."/>
            <person name="Meng A."/>
            <person name="Brown T."/>
            <person name="Cohen L."/>
        </authorList>
    </citation>
    <scope>NUCLEOTIDE SEQUENCE</scope>
</reference>
<feature type="transmembrane region" description="Helical" evidence="8">
    <location>
        <begin position="154"/>
        <end position="175"/>
    </location>
</feature>
<dbReference type="FunFam" id="3.30.200.20:FF:000042">
    <property type="entry name" value="Aurora kinase A"/>
    <property type="match status" value="1"/>
</dbReference>
<dbReference type="InterPro" id="IPR011009">
    <property type="entry name" value="Kinase-like_dom_sf"/>
</dbReference>
<feature type="binding site" evidence="7">
    <location>
        <position position="778"/>
    </location>
    <ligand>
        <name>ATP</name>
        <dbReference type="ChEBI" id="CHEBI:30616"/>
    </ligand>
</feature>
<sequence length="1032" mass="116423">MAQVFSSNRERLWKGVWPCSMPELLGSTGLLRQLTDLKVSSSGLLISVPISDEVWNGLGMDFIFFGAFVLFFVISVSILSRCVQRRHGSNVRFVGFVSMHIFDHMSHLAMMYVFYLTDHSKYLILLGGIHLLVGLFCFATALQCTQWKSWKCPPCFSFIYVFIVLGLFQGIQINLAWKDHVQQRNCDKDSSSEKVKVPAQMPARFHIKAIDGVFEGCFFGFYGMYATLTKQWLISNQLYQDYLPWQLAVIYTGVCFSLLTVTLALSEMDYRASAKLQERLMSSTVMLVQHLAYRTSEVVLRLLTALFFLTITRPLKQLWAALFSLILVDYLFGVLLLRCCGGRDEMRQAPIILGVPLLLSNMMQFVDTPGMSMVARRISSFVVPFRTLEVLGTIVLCSLPQMRIPVIDDEGELIHMPVWTFLWCLHKFWVLMWMLSGLTYYTLFFSYAVRMKPQPDLQSAVTRGDHDVLRDLLSSDLVPDVDRYGPDGRTPLHLAACQGDILSLEILLQEGANLHLRTADQHKNTVLHLACAKKMPLAVHFLIRHVRDDRAFLNAKNSEGDTALHVATYRQSVEVVRELLLENQIDHAIKNGKGLIPIDCASSNSFGFDRNSPENTIVKLLRNAGAGRRPEKSEGLELRCLVKQEVSSEVEEEKNPEVTQATKNKNYAKTKHAVPLVVVEGIGEHEFQKHFDKKSDHRVSLTPMSSQGISSFMMSAGIGALSRSATRHLNNDTFMEHERSSVDVSFDDFLEVKKLGEGTFGKVMLVRHKATGEHFAMKLLDKAKFKAQKMTAKATSEQFILKTTQHPFIVQLHYAFQCQSLWALVMELCPNGDLQEVLGLKGSPGLPLKEAATFGGQVLLGLEHLHQIRVLFRDMKLENVIVDAEWKAKLTDFGLSKKLFSATEAKTMCGSHGYAAPEILLNKSYTYPVDLYSYGVTLYMLLSGGDVSRSRHSQRIPPMKHSALRRRLLEAEKNPPGEWAKPKIKALTLLKDLTADDPARRSTATLVKQRSFFTTQLGGPVDDLLPDCEFYV</sequence>
<dbReference type="Pfam" id="PF12796">
    <property type="entry name" value="Ank_2"/>
    <property type="match status" value="1"/>
</dbReference>
<evidence type="ECO:0000256" key="5">
    <source>
        <dbReference type="ARBA" id="ARBA00022840"/>
    </source>
</evidence>
<evidence type="ECO:0000256" key="1">
    <source>
        <dbReference type="ARBA" id="ARBA00022527"/>
    </source>
</evidence>
<keyword evidence="6" id="KW-0040">ANK repeat</keyword>
<keyword evidence="2" id="KW-0808">Transferase</keyword>
<protein>
    <recommendedName>
        <fullName evidence="9">Protein kinase domain-containing protein</fullName>
    </recommendedName>
</protein>
<keyword evidence="8" id="KW-1133">Transmembrane helix</keyword>
<dbReference type="Gene3D" id="1.10.510.10">
    <property type="entry name" value="Transferase(Phosphotransferase) domain 1"/>
    <property type="match status" value="1"/>
</dbReference>
<keyword evidence="3 7" id="KW-0547">Nucleotide-binding</keyword>
<evidence type="ECO:0000256" key="8">
    <source>
        <dbReference type="SAM" id="Phobius"/>
    </source>
</evidence>
<dbReference type="SUPFAM" id="SSF56112">
    <property type="entry name" value="Protein kinase-like (PK-like)"/>
    <property type="match status" value="1"/>
</dbReference>
<dbReference type="PROSITE" id="PS50088">
    <property type="entry name" value="ANK_REPEAT"/>
    <property type="match status" value="2"/>
</dbReference>
<dbReference type="PANTHER" id="PTHR24351">
    <property type="entry name" value="RIBOSOMAL PROTEIN S6 KINASE"/>
    <property type="match status" value="1"/>
</dbReference>
<gene>
    <name evidence="10" type="ORF">NSCI0253_LOCUS45643</name>
</gene>
<keyword evidence="8" id="KW-0472">Membrane</keyword>
<keyword evidence="5 7" id="KW-0067">ATP-binding</keyword>
<keyword evidence="1" id="KW-0723">Serine/threonine-protein kinase</keyword>
<feature type="transmembrane region" description="Helical" evidence="8">
    <location>
        <begin position="93"/>
        <end position="116"/>
    </location>
</feature>
<feature type="transmembrane region" description="Helical" evidence="8">
    <location>
        <begin position="248"/>
        <end position="270"/>
    </location>
</feature>
<dbReference type="PROSITE" id="PS00107">
    <property type="entry name" value="PROTEIN_KINASE_ATP"/>
    <property type="match status" value="1"/>
</dbReference>
<dbReference type="InterPro" id="IPR002110">
    <property type="entry name" value="Ankyrin_rpt"/>
</dbReference>
<evidence type="ECO:0000259" key="9">
    <source>
        <dbReference type="PROSITE" id="PS50011"/>
    </source>
</evidence>
<dbReference type="GO" id="GO:0004674">
    <property type="term" value="F:protein serine/threonine kinase activity"/>
    <property type="evidence" value="ECO:0007669"/>
    <property type="project" value="UniProtKB-KW"/>
</dbReference>
<accession>A0A7S1B253</accession>
<keyword evidence="8" id="KW-0812">Transmembrane</keyword>
<dbReference type="PROSITE" id="PS50011">
    <property type="entry name" value="PROTEIN_KINASE_DOM"/>
    <property type="match status" value="1"/>
</dbReference>
<dbReference type="SMART" id="SM00248">
    <property type="entry name" value="ANK"/>
    <property type="match status" value="4"/>
</dbReference>
<evidence type="ECO:0000313" key="10">
    <source>
        <dbReference type="EMBL" id="CAD8871286.1"/>
    </source>
</evidence>
<dbReference type="Pfam" id="PF00069">
    <property type="entry name" value="Pkinase"/>
    <property type="match status" value="1"/>
</dbReference>
<dbReference type="AlphaFoldDB" id="A0A7S1B253"/>
<keyword evidence="4" id="KW-0418">Kinase</keyword>
<dbReference type="Pfam" id="PF00023">
    <property type="entry name" value="Ank"/>
    <property type="match status" value="1"/>
</dbReference>
<dbReference type="GO" id="GO:0005524">
    <property type="term" value="F:ATP binding"/>
    <property type="evidence" value="ECO:0007669"/>
    <property type="project" value="UniProtKB-UniRule"/>
</dbReference>
<feature type="transmembrane region" description="Helical" evidence="8">
    <location>
        <begin position="318"/>
        <end position="337"/>
    </location>
</feature>
<feature type="transmembrane region" description="Helical" evidence="8">
    <location>
        <begin position="428"/>
        <end position="449"/>
    </location>
</feature>
<evidence type="ECO:0000256" key="7">
    <source>
        <dbReference type="PROSITE-ProRule" id="PRU10141"/>
    </source>
</evidence>
<evidence type="ECO:0000256" key="2">
    <source>
        <dbReference type="ARBA" id="ARBA00022679"/>
    </source>
</evidence>
<feature type="repeat" description="ANK" evidence="6">
    <location>
        <begin position="487"/>
        <end position="519"/>
    </location>
</feature>
<proteinExistence type="predicted"/>
<dbReference type="InterPro" id="IPR017441">
    <property type="entry name" value="Protein_kinase_ATP_BS"/>
</dbReference>
<evidence type="ECO:0000256" key="3">
    <source>
        <dbReference type="ARBA" id="ARBA00022741"/>
    </source>
</evidence>
<dbReference type="SUPFAM" id="SSF48403">
    <property type="entry name" value="Ankyrin repeat"/>
    <property type="match status" value="1"/>
</dbReference>
<feature type="repeat" description="ANK" evidence="6">
    <location>
        <begin position="559"/>
        <end position="592"/>
    </location>
</feature>